<evidence type="ECO:0000256" key="1">
    <source>
        <dbReference type="ARBA" id="ARBA00022630"/>
    </source>
</evidence>
<dbReference type="Gene3D" id="3.90.700.10">
    <property type="entry name" value="Succinate dehydrogenase/fumarate reductase flavoprotein, catalytic domain"/>
    <property type="match status" value="1"/>
</dbReference>
<proteinExistence type="predicted"/>
<evidence type="ECO:0000256" key="2">
    <source>
        <dbReference type="ARBA" id="ARBA00023002"/>
    </source>
</evidence>
<reference evidence="6 7" key="2">
    <citation type="journal article" date="2012" name="J. Bacteriol.">
        <title>Complete genome sequences of Desulfosporosinus orientis DSM765T, Desulfosporosinus youngiae DSM17734T, Desulfosporosinus meridiei DSM13257T, and Desulfosporosinus acidiphilus DSM22704T.</title>
        <authorList>
            <person name="Pester M."/>
            <person name="Brambilla E."/>
            <person name="Alazard D."/>
            <person name="Rattei T."/>
            <person name="Weinmaier T."/>
            <person name="Han J."/>
            <person name="Lucas S."/>
            <person name="Lapidus A."/>
            <person name="Cheng J.F."/>
            <person name="Goodwin L."/>
            <person name="Pitluck S."/>
            <person name="Peters L."/>
            <person name="Ovchinnikova G."/>
            <person name="Teshima H."/>
            <person name="Detter J.C."/>
            <person name="Han C.S."/>
            <person name="Tapia R."/>
            <person name="Land M.L."/>
            <person name="Hauser L."/>
            <person name="Kyrpides N.C."/>
            <person name="Ivanova N.N."/>
            <person name="Pagani I."/>
            <person name="Huntmann M."/>
            <person name="Wei C.L."/>
            <person name="Davenport K.W."/>
            <person name="Daligault H."/>
            <person name="Chain P.S."/>
            <person name="Chen A."/>
            <person name="Mavromatis K."/>
            <person name="Markowitz V."/>
            <person name="Szeto E."/>
            <person name="Mikhailova N."/>
            <person name="Pati A."/>
            <person name="Wagner M."/>
            <person name="Woyke T."/>
            <person name="Ollivier B."/>
            <person name="Klenk H.P."/>
            <person name="Spring S."/>
            <person name="Loy A."/>
        </authorList>
    </citation>
    <scope>NUCLEOTIDE SEQUENCE [LARGE SCALE GENOMIC DNA]</scope>
    <source>
        <strain evidence="7">ATCC 19365 / DSM 765 / NCIMB 8382 / VKM B-1628</strain>
    </source>
</reference>
<dbReference type="InterPro" id="IPR030664">
    <property type="entry name" value="SdhA/FrdA/AprA"/>
</dbReference>
<dbReference type="PANTHER" id="PTHR11632">
    <property type="entry name" value="SUCCINATE DEHYDROGENASE 2 FLAVOPROTEIN SUBUNIT"/>
    <property type="match status" value="1"/>
</dbReference>
<dbReference type="PATRIC" id="fig|768706.3.peg.1674"/>
<keyword evidence="7" id="KW-1185">Reference proteome</keyword>
<dbReference type="EMBL" id="CP003108">
    <property type="protein sequence ID" value="AET67318.1"/>
    <property type="molecule type" value="Genomic_DNA"/>
</dbReference>
<dbReference type="UniPathway" id="UPA00253">
    <property type="reaction ID" value="UER00326"/>
</dbReference>
<dbReference type="SUPFAM" id="SSF51905">
    <property type="entry name" value="FAD/NAD(P)-binding domain"/>
    <property type="match status" value="1"/>
</dbReference>
<dbReference type="InterPro" id="IPR036188">
    <property type="entry name" value="FAD/NAD-bd_sf"/>
</dbReference>
<dbReference type="AlphaFoldDB" id="G7WEY9"/>
<evidence type="ECO:0000259" key="4">
    <source>
        <dbReference type="Pfam" id="PF00890"/>
    </source>
</evidence>
<protein>
    <submittedName>
        <fullName evidence="6">Aspartate oxidase</fullName>
    </submittedName>
</protein>
<keyword evidence="2" id="KW-0560">Oxidoreductase</keyword>
<dbReference type="PANTHER" id="PTHR11632:SF51">
    <property type="entry name" value="SUCCINATE DEHYDROGENASE [UBIQUINONE] FLAVOPROTEIN SUBUNIT, MITOCHONDRIAL"/>
    <property type="match status" value="1"/>
</dbReference>
<accession>G7WEY9</accession>
<gene>
    <name evidence="6" type="ordered locus">Desor_1678</name>
</gene>
<dbReference type="Pfam" id="PF00890">
    <property type="entry name" value="FAD_binding_2"/>
    <property type="match status" value="1"/>
</dbReference>
<dbReference type="Gene3D" id="3.50.50.60">
    <property type="entry name" value="FAD/NAD(P)-binding domain"/>
    <property type="match status" value="1"/>
</dbReference>
<feature type="active site" description="Proton acceptor" evidence="3">
    <location>
        <position position="287"/>
    </location>
</feature>
<name>G7WEY9_DESOD</name>
<dbReference type="PIRSF" id="PIRSF000171">
    <property type="entry name" value="SDHA_APRA_LASPO"/>
    <property type="match status" value="1"/>
</dbReference>
<feature type="domain" description="Fumarate reductase/succinate dehydrogenase flavoprotein-like C-terminal" evidence="5">
    <location>
        <begin position="446"/>
        <end position="524"/>
    </location>
</feature>
<dbReference type="KEGG" id="dor:Desor_1678"/>
<dbReference type="GO" id="GO:0009435">
    <property type="term" value="P:NAD+ biosynthetic process"/>
    <property type="evidence" value="ECO:0007669"/>
    <property type="project" value="UniProtKB-UniPathway"/>
</dbReference>
<dbReference type="Gene3D" id="1.20.58.100">
    <property type="entry name" value="Fumarate reductase/succinate dehydrogenase flavoprotein-like, C-terminal domain"/>
    <property type="match status" value="1"/>
</dbReference>
<dbReference type="eggNOG" id="COG1053">
    <property type="taxonomic scope" value="Bacteria"/>
</dbReference>
<dbReference type="HOGENOM" id="CLU_014312_8_1_9"/>
<evidence type="ECO:0000256" key="3">
    <source>
        <dbReference type="PIRSR" id="PIRSR000171-1"/>
    </source>
</evidence>
<dbReference type="InterPro" id="IPR037099">
    <property type="entry name" value="Fum_R/Succ_DH_flav-like_C_sf"/>
</dbReference>
<dbReference type="Pfam" id="PF02910">
    <property type="entry name" value="Succ_DH_flav_C"/>
    <property type="match status" value="1"/>
</dbReference>
<feature type="domain" description="FAD-dependent oxidoreductase 2 FAD-binding" evidence="4">
    <location>
        <begin position="11"/>
        <end position="385"/>
    </location>
</feature>
<dbReference type="PRINTS" id="PR00411">
    <property type="entry name" value="PNDRDTASEI"/>
</dbReference>
<dbReference type="SUPFAM" id="SSF46977">
    <property type="entry name" value="Succinate dehydrogenase/fumarate reductase flavoprotein C-terminal domain"/>
    <property type="match status" value="1"/>
</dbReference>
<dbReference type="PRINTS" id="PR00368">
    <property type="entry name" value="FADPNR"/>
</dbReference>
<reference evidence="7" key="1">
    <citation type="submission" date="2011-11" db="EMBL/GenBank/DDBJ databases">
        <title>Complete sequence of Desulfosporosinus orientis DSM 765.</title>
        <authorList>
            <person name="Lucas S."/>
            <person name="Han J."/>
            <person name="Lapidus A."/>
            <person name="Cheng J.-F."/>
            <person name="Goodwin L."/>
            <person name="Pitluck S."/>
            <person name="Peters L."/>
            <person name="Ovchinnikova G."/>
            <person name="Teshima H."/>
            <person name="Detter J.C."/>
            <person name="Han C."/>
            <person name="Tapia R."/>
            <person name="Land M."/>
            <person name="Hauser L."/>
            <person name="Kyrpides N."/>
            <person name="Ivanova N."/>
            <person name="Pagani I."/>
            <person name="Pester M."/>
            <person name="Spring S."/>
            <person name="Ollivier B."/>
            <person name="Rattei T."/>
            <person name="Klenk H.-P."/>
            <person name="Wagner M."/>
            <person name="Loy A."/>
            <person name="Woyke T."/>
        </authorList>
    </citation>
    <scope>NUCLEOTIDE SEQUENCE [LARGE SCALE GENOMIC DNA]</scope>
    <source>
        <strain evidence="7">ATCC 19365 / DSM 765 / NCIMB 8382 / VKM B-1628</strain>
    </source>
</reference>
<organism evidence="6 7">
    <name type="scientific">Desulfosporosinus orientis (strain ATCC 19365 / DSM 765 / NCIMB 8382 / VKM B-1628 / Singapore I)</name>
    <name type="common">Desulfotomaculum orientis</name>
    <dbReference type="NCBI Taxonomy" id="768706"/>
    <lineage>
        <taxon>Bacteria</taxon>
        <taxon>Bacillati</taxon>
        <taxon>Bacillota</taxon>
        <taxon>Clostridia</taxon>
        <taxon>Eubacteriales</taxon>
        <taxon>Desulfitobacteriaceae</taxon>
        <taxon>Desulfosporosinus</taxon>
    </lineage>
</organism>
<evidence type="ECO:0000259" key="5">
    <source>
        <dbReference type="Pfam" id="PF02910"/>
    </source>
</evidence>
<evidence type="ECO:0000313" key="7">
    <source>
        <dbReference type="Proteomes" id="UP000006346"/>
    </source>
</evidence>
<dbReference type="InterPro" id="IPR003953">
    <property type="entry name" value="FAD-dep_OxRdtase_2_FAD-bd"/>
</dbReference>
<keyword evidence="1" id="KW-0285">Flavoprotein</keyword>
<dbReference type="Proteomes" id="UP000006346">
    <property type="component" value="Chromosome"/>
</dbReference>
<dbReference type="InterPro" id="IPR027477">
    <property type="entry name" value="Succ_DH/fumarate_Rdtase_cat_sf"/>
</dbReference>
<dbReference type="InterPro" id="IPR015939">
    <property type="entry name" value="Fum_Rdtase/Succ_DH_flav-like_C"/>
</dbReference>
<dbReference type="RefSeq" id="WP_014184137.1">
    <property type="nucleotide sequence ID" value="NC_016584.1"/>
</dbReference>
<sequence>MVMELQQYFTDVLIIGAGLAGLSAAVEAAGAGKRVMIACKGRVGRSGNTVITQNNMAVVWDALRTNDSIEGHIEDTLIGGGHLNDPDLVQVLAAEAAESIGWLMEHGVRFQRDKEDLLIKGSPGHTRFRIIRAVGVTKSNRTLGLALSVPLAEKAEALGAEFLERILIVSLLVEEGRVCGAIGLDRNKAGLSLICAGSVIIAGGGAGGLFQLSTNVPDVCGDSYALGYQAGAAVRDLEFIQFHPAVTVSTPRLVFSTSPFADGAVFRNRHGEAYMKRYSPQGDMATRDIMARANFKEIAEDRGTEGGGVIADFSAVPAEVMTRNYPDICGALQGSTMIEVAPAQHFMNGGIAMDSECRSSIPGLWVCGEAAGGLHGANRLAGNALTEAAVFGRRAGRLAANGCKQSRSVWSVSLIENYLKERYGRWADLGISADLTPTNSWSELKQELKQCMSLYAGVVRTEKGLGKAKGNLLSISDRLTNWPFKSYGDLLRYCELKMMLLAANLIINACLKRPVSMGSHYRED</sequence>
<dbReference type="STRING" id="768706.Desor_1678"/>
<dbReference type="OrthoDB" id="9806724at2"/>
<dbReference type="GO" id="GO:0033765">
    <property type="term" value="F:steroid dehydrogenase activity, acting on the CH-CH group of donors"/>
    <property type="evidence" value="ECO:0007669"/>
    <property type="project" value="UniProtKB-ARBA"/>
</dbReference>
<dbReference type="SUPFAM" id="SSF56425">
    <property type="entry name" value="Succinate dehydrogenase/fumarate reductase flavoprotein, catalytic domain"/>
    <property type="match status" value="1"/>
</dbReference>
<evidence type="ECO:0000313" key="6">
    <source>
        <dbReference type="EMBL" id="AET67318.1"/>
    </source>
</evidence>